<dbReference type="Pfam" id="PF22817">
    <property type="entry name" value="ApeP-like"/>
    <property type="match status" value="1"/>
</dbReference>
<evidence type="ECO:0000313" key="1">
    <source>
        <dbReference type="EMBL" id="EWY41917.1"/>
    </source>
</evidence>
<accession>W9HB29</accession>
<gene>
    <name evidence="1" type="ORF">N825_18320</name>
</gene>
<dbReference type="InterPro" id="IPR016776">
    <property type="entry name" value="ApeP-like_dehydratase"/>
</dbReference>
<proteinExistence type="predicted"/>
<sequence>MNREDIAALIPHSGAMCLLDGVVSWDASAIRCVASSHRALDNPLRSRDRLGAVCGVEYAAQAMATHGGLTAGGSRPAAGYLASLRDLVCHVARLDDVAEDLTIDAEKLMGEGDRVIYGFAIRAGAVDLLTGRAAVVIDAGGSS</sequence>
<name>W9HB29_9PROT</name>
<evidence type="ECO:0000313" key="2">
    <source>
        <dbReference type="Proteomes" id="UP000019486"/>
    </source>
</evidence>
<keyword evidence="2" id="KW-1185">Reference proteome</keyword>
<dbReference type="SUPFAM" id="SSF54637">
    <property type="entry name" value="Thioesterase/thiol ester dehydrase-isomerase"/>
    <property type="match status" value="1"/>
</dbReference>
<dbReference type="InterPro" id="IPR029069">
    <property type="entry name" value="HotDog_dom_sf"/>
</dbReference>
<reference evidence="1 2" key="1">
    <citation type="submission" date="2013-08" db="EMBL/GenBank/DDBJ databases">
        <title>The genome sequence of Skermanella stibiiresistens.</title>
        <authorList>
            <person name="Zhu W."/>
            <person name="Wang G."/>
        </authorList>
    </citation>
    <scope>NUCLEOTIDE SEQUENCE [LARGE SCALE GENOMIC DNA]</scope>
    <source>
        <strain evidence="1 2">SB22</strain>
    </source>
</reference>
<organism evidence="1 2">
    <name type="scientific">Skermanella stibiiresistens SB22</name>
    <dbReference type="NCBI Taxonomy" id="1385369"/>
    <lineage>
        <taxon>Bacteria</taxon>
        <taxon>Pseudomonadati</taxon>
        <taxon>Pseudomonadota</taxon>
        <taxon>Alphaproteobacteria</taxon>
        <taxon>Rhodospirillales</taxon>
        <taxon>Azospirillaceae</taxon>
        <taxon>Skermanella</taxon>
    </lineage>
</organism>
<dbReference type="Proteomes" id="UP000019486">
    <property type="component" value="Unassembled WGS sequence"/>
</dbReference>
<comment type="caution">
    <text evidence="1">The sequence shown here is derived from an EMBL/GenBank/DDBJ whole genome shotgun (WGS) entry which is preliminary data.</text>
</comment>
<dbReference type="Gene3D" id="3.10.129.10">
    <property type="entry name" value="Hotdog Thioesterase"/>
    <property type="match status" value="1"/>
</dbReference>
<dbReference type="STRING" id="1385369.N825_18320"/>
<protein>
    <submittedName>
        <fullName evidence="1">Putative 3-hydroxydecyl-(Acyl carrier protein) dehydratase</fullName>
    </submittedName>
</protein>
<dbReference type="PATRIC" id="fig|1385369.3.peg.593"/>
<dbReference type="EMBL" id="AVFL01000002">
    <property type="protein sequence ID" value="EWY41917.1"/>
    <property type="molecule type" value="Genomic_DNA"/>
</dbReference>
<dbReference type="AlphaFoldDB" id="W9HB29"/>